<accession>A0ABW2KWX6</accession>
<dbReference type="Gene3D" id="1.50.10.10">
    <property type="match status" value="1"/>
</dbReference>
<name>A0ABW2KWX6_9PROT</name>
<feature type="domain" description="Mannosylglycerate hydrolase MGH1-like glycoside hydrolase" evidence="2">
    <location>
        <begin position="376"/>
        <end position="612"/>
    </location>
</feature>
<dbReference type="InterPro" id="IPR008928">
    <property type="entry name" value="6-hairpin_glycosidase_sf"/>
</dbReference>
<sequence>MIPAAGGQPGATGVPQFYVAATSSLQERRPRMLKHGDTFAVFDHNGDVVPRPSGPEGVFHRDTRHLSRLELSIDGQRPMLLGSTVRSDNALLACDLTNPDLFVGDRLVLEKDTLHIRRAKFLWRGACRERVIIRNHGLERRSLTLGIGFGCDFADLFEVRGTTRQRRGQHAPPVVAPAAVTHRYVGLDGVERATRFGFAPAPSRLSGDMAAWDMALGPGEQAVLYLDVAFDAGEARPAPGAGFLRDLRLARRALRFARSGGAQVTTSNAMVGEMLARSAADLRMLVTDKPGGPYPYAGIPWFNAAFGRDGLITALLVLWADPEMARGVLHFLGETQATATDPAADAEPGKILHETRGGEMAALGEVPFGRYYGSADATPLFVMLAGAYFARTGNAVSLRPLWPHLKAALAWLDGPGDRDGDGFVEYGRRTDGGLANQGWKDSHDSIFHACGTLARGPIALCEVQAYAFAAKQAGAILARAFGEPELAVRLDDSAEALRVRFEAAFWCEDLGTYALALDGDKRPCRVRSSNAGHALLAGIASPERAARVADTLMSRGSFSGWGIRTLAAGEVRYNPMSYHNGSVWPHDNALVALGFARYGFHDRASRVLEAIAGAAGFIDLRRLPELFCGFPRRPGLGPTPYPVACSPQAWAAAAPLGLLQACLGLRFDPAGRAVRVGRPVLPPSVGEVAIRGLAVGGGSVDLRFTRLGDDVDVSVGRRNGGARLDIGP</sequence>
<feature type="domain" description="Putative glycogen debranching enzyme N-terminal" evidence="1">
    <location>
        <begin position="33"/>
        <end position="226"/>
    </location>
</feature>
<evidence type="ECO:0000313" key="4">
    <source>
        <dbReference type="Proteomes" id="UP001596456"/>
    </source>
</evidence>
<evidence type="ECO:0000313" key="3">
    <source>
        <dbReference type="EMBL" id="MFC7333895.1"/>
    </source>
</evidence>
<gene>
    <name evidence="3" type="ORF">ACFQPS_12045</name>
</gene>
<dbReference type="InterPro" id="IPR054491">
    <property type="entry name" value="MGH1-like_GH"/>
</dbReference>
<dbReference type="Pfam" id="PF14742">
    <property type="entry name" value="GDE_N_bis"/>
    <property type="match status" value="1"/>
</dbReference>
<dbReference type="EMBL" id="JBHTCM010000010">
    <property type="protein sequence ID" value="MFC7333895.1"/>
    <property type="molecule type" value="Genomic_DNA"/>
</dbReference>
<evidence type="ECO:0000259" key="2">
    <source>
        <dbReference type="Pfam" id="PF22422"/>
    </source>
</evidence>
<proteinExistence type="predicted"/>
<organism evidence="3 4">
    <name type="scientific">Rhodocista pekingensis</name>
    <dbReference type="NCBI Taxonomy" id="201185"/>
    <lineage>
        <taxon>Bacteria</taxon>
        <taxon>Pseudomonadati</taxon>
        <taxon>Pseudomonadota</taxon>
        <taxon>Alphaproteobacteria</taxon>
        <taxon>Rhodospirillales</taxon>
        <taxon>Azospirillaceae</taxon>
        <taxon>Rhodocista</taxon>
    </lineage>
</organism>
<comment type="caution">
    <text evidence="3">The sequence shown here is derived from an EMBL/GenBank/DDBJ whole genome shotgun (WGS) entry which is preliminary data.</text>
</comment>
<evidence type="ECO:0000259" key="1">
    <source>
        <dbReference type="Pfam" id="PF14742"/>
    </source>
</evidence>
<keyword evidence="4" id="KW-1185">Reference proteome</keyword>
<dbReference type="RefSeq" id="WP_377359268.1">
    <property type="nucleotide sequence ID" value="NZ_JBHTCM010000010.1"/>
</dbReference>
<reference evidence="4" key="1">
    <citation type="journal article" date="2019" name="Int. J. Syst. Evol. Microbiol.">
        <title>The Global Catalogue of Microorganisms (GCM) 10K type strain sequencing project: providing services to taxonomists for standard genome sequencing and annotation.</title>
        <authorList>
            <consortium name="The Broad Institute Genomics Platform"/>
            <consortium name="The Broad Institute Genome Sequencing Center for Infectious Disease"/>
            <person name="Wu L."/>
            <person name="Ma J."/>
        </authorList>
    </citation>
    <scope>NUCLEOTIDE SEQUENCE [LARGE SCALE GENOMIC DNA]</scope>
    <source>
        <strain evidence="4">CGMCC 1.16275</strain>
    </source>
</reference>
<dbReference type="InterPro" id="IPR032856">
    <property type="entry name" value="GDE_N_bis"/>
</dbReference>
<dbReference type="Proteomes" id="UP001596456">
    <property type="component" value="Unassembled WGS sequence"/>
</dbReference>
<protein>
    <submittedName>
        <fullName evidence="3">Glycogen debranching N-terminal domain-containing protein</fullName>
    </submittedName>
</protein>
<dbReference type="SUPFAM" id="SSF48208">
    <property type="entry name" value="Six-hairpin glycosidases"/>
    <property type="match status" value="1"/>
</dbReference>
<dbReference type="Pfam" id="PF22422">
    <property type="entry name" value="MGH1-like_GH"/>
    <property type="match status" value="1"/>
</dbReference>
<dbReference type="InterPro" id="IPR012341">
    <property type="entry name" value="6hp_glycosidase-like_sf"/>
</dbReference>